<evidence type="ECO:0000313" key="6">
    <source>
        <dbReference type="EMBL" id="KAA1415847.1"/>
    </source>
</evidence>
<protein>
    <submittedName>
        <fullName evidence="6">LysR family transcriptional regulator substrate-binding protein</fullName>
    </submittedName>
</protein>
<organism evidence="6 7">
    <name type="scientific">Nocardioides humilatus</name>
    <dbReference type="NCBI Taxonomy" id="2607660"/>
    <lineage>
        <taxon>Bacteria</taxon>
        <taxon>Bacillati</taxon>
        <taxon>Actinomycetota</taxon>
        <taxon>Actinomycetes</taxon>
        <taxon>Propionibacteriales</taxon>
        <taxon>Nocardioidaceae</taxon>
        <taxon>Nocardioides</taxon>
    </lineage>
</organism>
<reference evidence="6 7" key="2">
    <citation type="submission" date="2019-09" db="EMBL/GenBank/DDBJ databases">
        <authorList>
            <person name="Jin C."/>
        </authorList>
    </citation>
    <scope>NUCLEOTIDE SEQUENCE [LARGE SCALE GENOMIC DNA]</scope>
    <source>
        <strain evidence="6 7">BN130099</strain>
    </source>
</reference>
<feature type="domain" description="LysR substrate-binding" evidence="5">
    <location>
        <begin position="5"/>
        <end position="188"/>
    </location>
</feature>
<sequence>MTVDRLRIAFVPGVTPDKWARVWRDRNPRIRLELVPIEEERQRAVLDDGEADLVLARLPVDRDRPTPLHCVVLYEEVPVVVAGLEHFVAAAEEVTTADLADEQLVAPERSGWVPTAPQLAFPAMTTKDAVEVAAAGTGIVVLPMAIARLHHRKDVVHRPVVDLPPTQVGLLWKVEDDGPVHQDFVGVTRGRRASSGRG</sequence>
<name>A0A5B1L836_9ACTN</name>
<evidence type="ECO:0000259" key="5">
    <source>
        <dbReference type="Pfam" id="PF03466"/>
    </source>
</evidence>
<reference evidence="6 7" key="1">
    <citation type="submission" date="2019-09" db="EMBL/GenBank/DDBJ databases">
        <title>Nocardioides panacisoli sp. nov., isolated from the soil of a ginseng field.</title>
        <authorList>
            <person name="Cho C."/>
        </authorList>
    </citation>
    <scope>NUCLEOTIDE SEQUENCE [LARGE SCALE GENOMIC DNA]</scope>
    <source>
        <strain evidence="6 7">BN130099</strain>
    </source>
</reference>
<evidence type="ECO:0000256" key="4">
    <source>
        <dbReference type="ARBA" id="ARBA00023163"/>
    </source>
</evidence>
<dbReference type="GO" id="GO:0032993">
    <property type="term" value="C:protein-DNA complex"/>
    <property type="evidence" value="ECO:0007669"/>
    <property type="project" value="TreeGrafter"/>
</dbReference>
<evidence type="ECO:0000256" key="3">
    <source>
        <dbReference type="ARBA" id="ARBA00023125"/>
    </source>
</evidence>
<keyword evidence="4" id="KW-0804">Transcription</keyword>
<dbReference type="PANTHER" id="PTHR30346">
    <property type="entry name" value="TRANSCRIPTIONAL DUAL REGULATOR HCAR-RELATED"/>
    <property type="match status" value="1"/>
</dbReference>
<gene>
    <name evidence="6" type="ORF">F0U44_19600</name>
</gene>
<dbReference type="InterPro" id="IPR005119">
    <property type="entry name" value="LysR_subst-bd"/>
</dbReference>
<dbReference type="Proteomes" id="UP000325003">
    <property type="component" value="Unassembled WGS sequence"/>
</dbReference>
<dbReference type="AlphaFoldDB" id="A0A5B1L836"/>
<dbReference type="EMBL" id="VUJV01000008">
    <property type="protein sequence ID" value="KAA1415847.1"/>
    <property type="molecule type" value="Genomic_DNA"/>
</dbReference>
<comment type="caution">
    <text evidence="6">The sequence shown here is derived from an EMBL/GenBank/DDBJ whole genome shotgun (WGS) entry which is preliminary data.</text>
</comment>
<dbReference type="GO" id="GO:0003700">
    <property type="term" value="F:DNA-binding transcription factor activity"/>
    <property type="evidence" value="ECO:0007669"/>
    <property type="project" value="TreeGrafter"/>
</dbReference>
<evidence type="ECO:0000256" key="2">
    <source>
        <dbReference type="ARBA" id="ARBA00023015"/>
    </source>
</evidence>
<dbReference type="CDD" id="cd05466">
    <property type="entry name" value="PBP2_LTTR_substrate"/>
    <property type="match status" value="1"/>
</dbReference>
<keyword evidence="3" id="KW-0238">DNA-binding</keyword>
<dbReference type="Pfam" id="PF03466">
    <property type="entry name" value="LysR_substrate"/>
    <property type="match status" value="1"/>
</dbReference>
<dbReference type="SUPFAM" id="SSF53850">
    <property type="entry name" value="Periplasmic binding protein-like II"/>
    <property type="match status" value="1"/>
</dbReference>
<dbReference type="GO" id="GO:0003677">
    <property type="term" value="F:DNA binding"/>
    <property type="evidence" value="ECO:0007669"/>
    <property type="project" value="UniProtKB-KW"/>
</dbReference>
<comment type="similarity">
    <text evidence="1">Belongs to the LysR transcriptional regulatory family.</text>
</comment>
<dbReference type="PANTHER" id="PTHR30346:SF0">
    <property type="entry name" value="HCA OPERON TRANSCRIPTIONAL ACTIVATOR HCAR"/>
    <property type="match status" value="1"/>
</dbReference>
<proteinExistence type="inferred from homology"/>
<evidence type="ECO:0000313" key="7">
    <source>
        <dbReference type="Proteomes" id="UP000325003"/>
    </source>
</evidence>
<evidence type="ECO:0000256" key="1">
    <source>
        <dbReference type="ARBA" id="ARBA00009437"/>
    </source>
</evidence>
<accession>A0A5B1L836</accession>
<dbReference type="Gene3D" id="3.40.190.10">
    <property type="entry name" value="Periplasmic binding protein-like II"/>
    <property type="match status" value="2"/>
</dbReference>
<keyword evidence="2" id="KW-0805">Transcription regulation</keyword>
<keyword evidence="7" id="KW-1185">Reference proteome</keyword>